<organism evidence="1">
    <name type="scientific">viral metagenome</name>
    <dbReference type="NCBI Taxonomy" id="1070528"/>
    <lineage>
        <taxon>unclassified sequences</taxon>
        <taxon>metagenomes</taxon>
        <taxon>organismal metagenomes</taxon>
    </lineage>
</organism>
<dbReference type="AlphaFoldDB" id="A0A6C0BN07"/>
<reference evidence="1" key="1">
    <citation type="journal article" date="2020" name="Nature">
        <title>Giant virus diversity and host interactions through global metagenomics.</title>
        <authorList>
            <person name="Schulz F."/>
            <person name="Roux S."/>
            <person name="Paez-Espino D."/>
            <person name="Jungbluth S."/>
            <person name="Walsh D.A."/>
            <person name="Denef V.J."/>
            <person name="McMahon K.D."/>
            <person name="Konstantinidis K.T."/>
            <person name="Eloe-Fadrosh E.A."/>
            <person name="Kyrpides N.C."/>
            <person name="Woyke T."/>
        </authorList>
    </citation>
    <scope>NUCLEOTIDE SEQUENCE</scope>
    <source>
        <strain evidence="1">GVMAG-M-3300017651-5</strain>
    </source>
</reference>
<protein>
    <submittedName>
        <fullName evidence="1">Uncharacterized protein</fullName>
    </submittedName>
</protein>
<name>A0A6C0BN07_9ZZZZ</name>
<dbReference type="EMBL" id="MN739195">
    <property type="protein sequence ID" value="QHS93044.1"/>
    <property type="molecule type" value="Genomic_DNA"/>
</dbReference>
<evidence type="ECO:0000313" key="1">
    <source>
        <dbReference type="EMBL" id="QHS93044.1"/>
    </source>
</evidence>
<sequence length="365" mass="42025">MSSIQSPYSYVTIPEEIAFKITSYSGEAFPGLTRSYLYNEIKANTIRYESIQDTAETLGLPHLLRYLTSIDPIHIFQNVQEYNIHQYSRDWTKLINLLNDVGAPIMITRTIESNESMAGRLIIDQRANVLSGIDLFQHDQLVDHLPDGVEVRPYRMSHRTFEIDLTINDMNELLEQIYLLNCLGDPLHTPERFIFNGDIMNPTQSVIRQCLQTHRSNDIPSMDALLQALNHQQQRNYLINFILNSRRWFMNTDMGLDHLKVIEYVISSGMTLDIQSSYSGKDISCRYSSGKPGRLGELPRLLGHAGYKYSLKFNRSGDNVICLVTRSHPHIHKNILEGESRREYNIIGVMRYIQLMHNPLTTCGN</sequence>
<accession>A0A6C0BN07</accession>
<proteinExistence type="predicted"/>